<evidence type="ECO:0000256" key="1">
    <source>
        <dbReference type="SAM" id="MobiDB-lite"/>
    </source>
</evidence>
<dbReference type="STRING" id="1077974.GOEFS_064_00340"/>
<feature type="signal peptide" evidence="2">
    <location>
        <begin position="1"/>
        <end position="20"/>
    </location>
</feature>
<dbReference type="InterPro" id="IPR007969">
    <property type="entry name" value="DUF732"/>
</dbReference>
<dbReference type="EMBL" id="BAEH01000064">
    <property type="protein sequence ID" value="GAB18795.1"/>
    <property type="molecule type" value="Genomic_DNA"/>
</dbReference>
<protein>
    <recommendedName>
        <fullName evidence="3">DUF732 domain-containing protein</fullName>
    </recommendedName>
</protein>
<proteinExistence type="predicted"/>
<feature type="region of interest" description="Disordered" evidence="1">
    <location>
        <begin position="26"/>
        <end position="94"/>
    </location>
</feature>
<evidence type="ECO:0000256" key="2">
    <source>
        <dbReference type="SAM" id="SignalP"/>
    </source>
</evidence>
<dbReference type="AlphaFoldDB" id="H0R144"/>
<evidence type="ECO:0000313" key="5">
    <source>
        <dbReference type="Proteomes" id="UP000035034"/>
    </source>
</evidence>
<organism evidence="4 5">
    <name type="scientific">Gordonia effusa NBRC 100432</name>
    <dbReference type="NCBI Taxonomy" id="1077974"/>
    <lineage>
        <taxon>Bacteria</taxon>
        <taxon>Bacillati</taxon>
        <taxon>Actinomycetota</taxon>
        <taxon>Actinomycetes</taxon>
        <taxon>Mycobacteriales</taxon>
        <taxon>Gordoniaceae</taxon>
        <taxon>Gordonia</taxon>
    </lineage>
</organism>
<accession>H0R144</accession>
<dbReference type="Proteomes" id="UP000035034">
    <property type="component" value="Unassembled WGS sequence"/>
</dbReference>
<dbReference type="PROSITE" id="PS51257">
    <property type="entry name" value="PROKAR_LIPOPROTEIN"/>
    <property type="match status" value="1"/>
</dbReference>
<gene>
    <name evidence="4" type="ORF">GOEFS_064_00340</name>
</gene>
<keyword evidence="5" id="KW-1185">Reference proteome</keyword>
<sequence>MFRWALIAGAGALTIATLSACGDDSTATAPITQPVTTTSMYSGAPQSSNDSGSPSTTIQSPNGTDTSKPGMPATNPNSATSQPREFPGGSTAPVSDKGKKYLAALKGMNVTFMGDTDNTIALTMAEYVCTQRSKGGDQNTWKAFVLAATSPGTKSAADANAKADKVIKAAVENYC</sequence>
<feature type="domain" description="DUF732" evidence="3">
    <location>
        <begin position="100"/>
        <end position="175"/>
    </location>
</feature>
<feature type="compositionally biased region" description="Polar residues" evidence="1">
    <location>
        <begin position="74"/>
        <end position="83"/>
    </location>
</feature>
<dbReference type="eggNOG" id="ENOG5033VAE">
    <property type="taxonomic scope" value="Bacteria"/>
</dbReference>
<evidence type="ECO:0000313" key="4">
    <source>
        <dbReference type="EMBL" id="GAB18795.1"/>
    </source>
</evidence>
<name>H0R144_9ACTN</name>
<feature type="chain" id="PRO_5038769311" description="DUF732 domain-containing protein" evidence="2">
    <location>
        <begin position="21"/>
        <end position="175"/>
    </location>
</feature>
<feature type="compositionally biased region" description="Polar residues" evidence="1">
    <location>
        <begin position="26"/>
        <end position="67"/>
    </location>
</feature>
<reference evidence="4 5" key="1">
    <citation type="submission" date="2011-12" db="EMBL/GenBank/DDBJ databases">
        <title>Whole genome shotgun sequence of Gordonia effusa NBRC 100432.</title>
        <authorList>
            <person name="Yoshida I."/>
            <person name="Takarada H."/>
            <person name="Hosoyama A."/>
            <person name="Tsuchikane K."/>
            <person name="Katsumata H."/>
            <person name="Yamazaki S."/>
            <person name="Fujita N."/>
        </authorList>
    </citation>
    <scope>NUCLEOTIDE SEQUENCE [LARGE SCALE GENOMIC DNA]</scope>
    <source>
        <strain evidence="4 5">NBRC 100432</strain>
    </source>
</reference>
<comment type="caution">
    <text evidence="4">The sequence shown here is derived from an EMBL/GenBank/DDBJ whole genome shotgun (WGS) entry which is preliminary data.</text>
</comment>
<dbReference type="Pfam" id="PF05305">
    <property type="entry name" value="DUF732"/>
    <property type="match status" value="1"/>
</dbReference>
<keyword evidence="2" id="KW-0732">Signal</keyword>
<evidence type="ECO:0000259" key="3">
    <source>
        <dbReference type="Pfam" id="PF05305"/>
    </source>
</evidence>